<dbReference type="GO" id="GO:0046872">
    <property type="term" value="F:metal ion binding"/>
    <property type="evidence" value="ECO:0007669"/>
    <property type="project" value="UniProtKB-KW"/>
</dbReference>
<sequence length="267" mass="30567">MSITVRPMNTGFVPTNPFQYHYHFSCAPYLKDVPNEKIPLPVFTFLIEGAEKLVLVDTGMAWTERADKYHHPGSWQEEGQDIESQLKAAGYTPADVDIVLFTHLHWDHMFYLDKFINARFICHKREWEFANHPIPLYYKSYEHPALGVEAPFAGKDFETVEGETEILPGIRVFESFGHSPGHMSVEADTEEGSYICAGDSIFVMGNLNPIPELHYNISPPGRFYNIVESWKSIEYQKARAKDSSFLLLSHDKALLDRIRETPVLGKK</sequence>
<proteinExistence type="inferred from homology"/>
<keyword evidence="5" id="KW-0862">Zinc</keyword>
<evidence type="ECO:0000259" key="6">
    <source>
        <dbReference type="SMART" id="SM00849"/>
    </source>
</evidence>
<dbReference type="Proteomes" id="UP000515860">
    <property type="component" value="Chromosome"/>
</dbReference>
<dbReference type="Gene3D" id="3.60.15.10">
    <property type="entry name" value="Ribonuclease Z/Hydroxyacylglutathione hydrolase-like"/>
    <property type="match status" value="1"/>
</dbReference>
<dbReference type="PANTHER" id="PTHR42978:SF7">
    <property type="entry name" value="METALLO-HYDROLASE RV2300C-RELATED"/>
    <property type="match status" value="1"/>
</dbReference>
<keyword evidence="4" id="KW-0378">Hydrolase</keyword>
<evidence type="ECO:0000256" key="5">
    <source>
        <dbReference type="ARBA" id="ARBA00022833"/>
    </source>
</evidence>
<comment type="similarity">
    <text evidence="2">Belongs to the metallo-beta-lactamase superfamily.</text>
</comment>
<organism evidence="7 8">
    <name type="scientific">Wansuia hejianensis</name>
    <dbReference type="NCBI Taxonomy" id="2763667"/>
    <lineage>
        <taxon>Bacteria</taxon>
        <taxon>Bacillati</taxon>
        <taxon>Bacillota</taxon>
        <taxon>Clostridia</taxon>
        <taxon>Lachnospirales</taxon>
        <taxon>Lachnospiraceae</taxon>
        <taxon>Wansuia</taxon>
    </lineage>
</organism>
<evidence type="ECO:0000256" key="4">
    <source>
        <dbReference type="ARBA" id="ARBA00022801"/>
    </source>
</evidence>
<dbReference type="PANTHER" id="PTHR42978">
    <property type="entry name" value="QUORUM-QUENCHING LACTONASE YTNP-RELATED-RELATED"/>
    <property type="match status" value="1"/>
</dbReference>
<dbReference type="SMART" id="SM00849">
    <property type="entry name" value="Lactamase_B"/>
    <property type="match status" value="1"/>
</dbReference>
<evidence type="ECO:0000256" key="3">
    <source>
        <dbReference type="ARBA" id="ARBA00022723"/>
    </source>
</evidence>
<dbReference type="InterPro" id="IPR001279">
    <property type="entry name" value="Metallo-B-lactamas"/>
</dbReference>
<evidence type="ECO:0000256" key="2">
    <source>
        <dbReference type="ARBA" id="ARBA00007749"/>
    </source>
</evidence>
<dbReference type="RefSeq" id="WP_118648130.1">
    <property type="nucleotide sequence ID" value="NZ_CP060635.1"/>
</dbReference>
<dbReference type="InterPro" id="IPR051013">
    <property type="entry name" value="MBL_superfamily_lactonases"/>
</dbReference>
<keyword evidence="3" id="KW-0479">Metal-binding</keyword>
<dbReference type="GO" id="GO:0016787">
    <property type="term" value="F:hydrolase activity"/>
    <property type="evidence" value="ECO:0007669"/>
    <property type="project" value="UniProtKB-KW"/>
</dbReference>
<evidence type="ECO:0000313" key="8">
    <source>
        <dbReference type="Proteomes" id="UP000515860"/>
    </source>
</evidence>
<dbReference type="InterPro" id="IPR036866">
    <property type="entry name" value="RibonucZ/Hydroxyglut_hydro"/>
</dbReference>
<dbReference type="AlphaFoldDB" id="A0A7G9GA74"/>
<keyword evidence="8" id="KW-1185">Reference proteome</keyword>
<feature type="domain" description="Metallo-beta-lactamase" evidence="6">
    <location>
        <begin position="41"/>
        <end position="250"/>
    </location>
</feature>
<accession>A0A7G9GA74</accession>
<name>A0A7G9GA74_9FIRM</name>
<dbReference type="Pfam" id="PF00753">
    <property type="entry name" value="Lactamase_B"/>
    <property type="match status" value="1"/>
</dbReference>
<dbReference type="SUPFAM" id="SSF56281">
    <property type="entry name" value="Metallo-hydrolase/oxidoreductase"/>
    <property type="match status" value="1"/>
</dbReference>
<comment type="cofactor">
    <cofactor evidence="1">
        <name>Zn(2+)</name>
        <dbReference type="ChEBI" id="CHEBI:29105"/>
    </cofactor>
</comment>
<gene>
    <name evidence="7" type="ORF">H9Q79_12360</name>
</gene>
<dbReference type="KEGG" id="whj:H9Q79_12360"/>
<dbReference type="CDD" id="cd07729">
    <property type="entry name" value="AHL_lactonase_MBL-fold"/>
    <property type="match status" value="1"/>
</dbReference>
<protein>
    <submittedName>
        <fullName evidence="7">N-acyl homoserine lactonase family protein</fullName>
    </submittedName>
</protein>
<reference evidence="7 8" key="1">
    <citation type="submission" date="2020-08" db="EMBL/GenBank/DDBJ databases">
        <authorList>
            <person name="Liu C."/>
            <person name="Sun Q."/>
        </authorList>
    </citation>
    <scope>NUCLEOTIDE SEQUENCE [LARGE SCALE GENOMIC DNA]</scope>
    <source>
        <strain evidence="7 8">NSJ-29</strain>
    </source>
</reference>
<dbReference type="EMBL" id="CP060635">
    <property type="protein sequence ID" value="QNM07706.1"/>
    <property type="molecule type" value="Genomic_DNA"/>
</dbReference>
<evidence type="ECO:0000256" key="1">
    <source>
        <dbReference type="ARBA" id="ARBA00001947"/>
    </source>
</evidence>
<evidence type="ECO:0000313" key="7">
    <source>
        <dbReference type="EMBL" id="QNM07706.1"/>
    </source>
</evidence>